<dbReference type="AlphaFoldDB" id="A0A1H8H877"/>
<proteinExistence type="predicted"/>
<protein>
    <submittedName>
        <fullName evidence="2">Uncharacterized protein</fullName>
    </submittedName>
</protein>
<sequence>MEHSPDDWTDTGWTATKGEASWTHEQAPIALDAAIFDALIRAEYPALTLIEADGLQVTAANDEGEEIRLFHDAKPPKSTDLADILDAADIAGIDPAEGYEEDDDRKGGSVVDPGYKRQYAEDGHPNNNGDWLAMTLEDLGIVTREGKKTRTDVQTLNTLFADNGIVTEDRKFGGAFHGTAPRSNGWQGRFRMSGRFAVFRQACFCGPRQQL</sequence>
<organism evidence="2 3">
    <name type="scientific">Paracoccus alcaliphilus</name>
    <dbReference type="NCBI Taxonomy" id="34002"/>
    <lineage>
        <taxon>Bacteria</taxon>
        <taxon>Pseudomonadati</taxon>
        <taxon>Pseudomonadota</taxon>
        <taxon>Alphaproteobacteria</taxon>
        <taxon>Rhodobacterales</taxon>
        <taxon>Paracoccaceae</taxon>
        <taxon>Paracoccus</taxon>
    </lineage>
</organism>
<gene>
    <name evidence="2" type="ORF">SAMN04489859_1008140</name>
</gene>
<dbReference type="EMBL" id="FODE01000008">
    <property type="protein sequence ID" value="SEN51728.1"/>
    <property type="molecule type" value="Genomic_DNA"/>
</dbReference>
<name>A0A1H8H877_9RHOB</name>
<accession>A0A1H8H877</accession>
<evidence type="ECO:0000256" key="1">
    <source>
        <dbReference type="SAM" id="MobiDB-lite"/>
    </source>
</evidence>
<dbReference type="STRING" id="34002.SAMN04489859_1008140"/>
<dbReference type="Proteomes" id="UP000199054">
    <property type="component" value="Unassembled WGS sequence"/>
</dbReference>
<feature type="compositionally biased region" description="Basic and acidic residues" evidence="1">
    <location>
        <begin position="114"/>
        <end position="124"/>
    </location>
</feature>
<keyword evidence="3" id="KW-1185">Reference proteome</keyword>
<dbReference type="RefSeq" id="WP_090611333.1">
    <property type="nucleotide sequence ID" value="NZ_CP067124.1"/>
</dbReference>
<evidence type="ECO:0000313" key="3">
    <source>
        <dbReference type="Proteomes" id="UP000199054"/>
    </source>
</evidence>
<reference evidence="2 3" key="1">
    <citation type="submission" date="2016-10" db="EMBL/GenBank/DDBJ databases">
        <authorList>
            <person name="de Groot N.N."/>
        </authorList>
    </citation>
    <scope>NUCLEOTIDE SEQUENCE [LARGE SCALE GENOMIC DNA]</scope>
    <source>
        <strain evidence="2 3">DSM 8512</strain>
    </source>
</reference>
<feature type="region of interest" description="Disordered" evidence="1">
    <location>
        <begin position="95"/>
        <end position="127"/>
    </location>
</feature>
<evidence type="ECO:0000313" key="2">
    <source>
        <dbReference type="EMBL" id="SEN51728.1"/>
    </source>
</evidence>